<name>A0A3D9CVC4_9FLAO</name>
<keyword evidence="1" id="KW-0472">Membrane</keyword>
<keyword evidence="3" id="KW-1185">Reference proteome</keyword>
<reference evidence="2 3" key="1">
    <citation type="journal article" date="2007" name="Int. J. Syst. Evol. Microbiol.">
        <title>Chryseobacterium flavum sp. nov., isolated from polluted soil.</title>
        <authorList>
            <person name="Zhou Y."/>
            <person name="Dong J."/>
            <person name="Wang X."/>
            <person name="Huang X."/>
            <person name="Zhang K.Y."/>
            <person name="Zhang Y.Q."/>
            <person name="Guo Y.F."/>
            <person name="Lai R."/>
            <person name="Li W.J."/>
        </authorList>
    </citation>
    <scope>NUCLEOTIDE SEQUENCE [LARGE SCALE GENOMIC DNA]</scope>
    <source>
        <strain evidence="2 3">KCTC 12877</strain>
    </source>
</reference>
<dbReference type="Gene3D" id="3.30.70.100">
    <property type="match status" value="1"/>
</dbReference>
<dbReference type="SUPFAM" id="SSF54909">
    <property type="entry name" value="Dimeric alpha+beta barrel"/>
    <property type="match status" value="1"/>
</dbReference>
<feature type="transmembrane region" description="Helical" evidence="1">
    <location>
        <begin position="141"/>
        <end position="164"/>
    </location>
</feature>
<sequence length="204" mass="23921">MKQKFRGSIKGHIKLTSKKSVMENQGASVVITHHILDGKQSQYEKWLDEIIPVTRHSEGFIDLQIVRPIPDLTFVYTVIIRFDTINNLKSWMESDNRKKLIEKANPMFRKNDHYQIRSGLDFLFTTENEGNKVPVRWKQFLATWSAIYPLSVLIPALIIPFLRFLHIPPNHYSDGFINSGIIVFLMVFAVMPNYTRLIKKWLYQ</sequence>
<evidence type="ECO:0000313" key="3">
    <source>
        <dbReference type="Proteomes" id="UP000256769"/>
    </source>
</evidence>
<proteinExistence type="predicted"/>
<dbReference type="PANTHER" id="PTHR40057:SF1">
    <property type="entry name" value="SLR1162 PROTEIN"/>
    <property type="match status" value="1"/>
</dbReference>
<keyword evidence="2" id="KW-0560">Oxidoreductase</keyword>
<accession>A0A3D9CVC4</accession>
<feature type="transmembrane region" description="Helical" evidence="1">
    <location>
        <begin position="176"/>
        <end position="194"/>
    </location>
</feature>
<dbReference type="Proteomes" id="UP000256769">
    <property type="component" value="Unassembled WGS sequence"/>
</dbReference>
<dbReference type="GO" id="GO:0004497">
    <property type="term" value="F:monooxygenase activity"/>
    <property type="evidence" value="ECO:0007669"/>
    <property type="project" value="UniProtKB-KW"/>
</dbReference>
<dbReference type="OrthoDB" id="1494254at2"/>
<dbReference type="EMBL" id="QNUE01000001">
    <property type="protein sequence ID" value="REC69679.1"/>
    <property type="molecule type" value="Genomic_DNA"/>
</dbReference>
<evidence type="ECO:0000313" key="2">
    <source>
        <dbReference type="EMBL" id="REC69679.1"/>
    </source>
</evidence>
<evidence type="ECO:0000256" key="1">
    <source>
        <dbReference type="SAM" id="Phobius"/>
    </source>
</evidence>
<gene>
    <name evidence="2" type="ORF">DRF59_00390</name>
</gene>
<keyword evidence="1" id="KW-0812">Transmembrane</keyword>
<keyword evidence="2" id="KW-0503">Monooxygenase</keyword>
<protein>
    <submittedName>
        <fullName evidence="2">Antibiotic biosynthesis monooxygenase</fullName>
    </submittedName>
</protein>
<comment type="caution">
    <text evidence="2">The sequence shown here is derived from an EMBL/GenBank/DDBJ whole genome shotgun (WGS) entry which is preliminary data.</text>
</comment>
<dbReference type="InterPro" id="IPR011008">
    <property type="entry name" value="Dimeric_a/b-barrel"/>
</dbReference>
<organism evidence="2 3">
    <name type="scientific">Chryseobacterium flavum</name>
    <dbReference type="NCBI Taxonomy" id="415851"/>
    <lineage>
        <taxon>Bacteria</taxon>
        <taxon>Pseudomonadati</taxon>
        <taxon>Bacteroidota</taxon>
        <taxon>Flavobacteriia</taxon>
        <taxon>Flavobacteriales</taxon>
        <taxon>Weeksellaceae</taxon>
        <taxon>Chryseobacterium group</taxon>
        <taxon>Chryseobacterium</taxon>
    </lineage>
</organism>
<dbReference type="PANTHER" id="PTHR40057">
    <property type="entry name" value="SLR1162 PROTEIN"/>
    <property type="match status" value="1"/>
</dbReference>
<dbReference type="AlphaFoldDB" id="A0A3D9CVC4"/>
<dbReference type="InterPro" id="IPR038762">
    <property type="entry name" value="ABM_predict"/>
</dbReference>
<keyword evidence="1" id="KW-1133">Transmembrane helix</keyword>